<name>A0AAW2TQG2_9LAMI</name>
<dbReference type="InterPro" id="IPR036691">
    <property type="entry name" value="Endo/exonu/phosph_ase_sf"/>
</dbReference>
<reference evidence="1" key="1">
    <citation type="submission" date="2020-06" db="EMBL/GenBank/DDBJ databases">
        <authorList>
            <person name="Li T."/>
            <person name="Hu X."/>
            <person name="Zhang T."/>
            <person name="Song X."/>
            <person name="Zhang H."/>
            <person name="Dai N."/>
            <person name="Sheng W."/>
            <person name="Hou X."/>
            <person name="Wei L."/>
        </authorList>
    </citation>
    <scope>NUCLEOTIDE SEQUENCE</scope>
    <source>
        <strain evidence="1">KEN1</strain>
        <tissue evidence="1">Leaf</tissue>
    </source>
</reference>
<accession>A0AAW2TQG2</accession>
<dbReference type="SUPFAM" id="SSF56219">
    <property type="entry name" value="DNase I-like"/>
    <property type="match status" value="1"/>
</dbReference>
<comment type="caution">
    <text evidence="1">The sequence shown here is derived from an EMBL/GenBank/DDBJ whole genome shotgun (WGS) entry which is preliminary data.</text>
</comment>
<gene>
    <name evidence="1" type="ORF">Slati_3999600</name>
</gene>
<dbReference type="EMBL" id="JACGWN010000014">
    <property type="protein sequence ID" value="KAL0406857.1"/>
    <property type="molecule type" value="Genomic_DNA"/>
</dbReference>
<protein>
    <submittedName>
        <fullName evidence="1">Uncharacterized protein</fullName>
    </submittedName>
</protein>
<organism evidence="1">
    <name type="scientific">Sesamum latifolium</name>
    <dbReference type="NCBI Taxonomy" id="2727402"/>
    <lineage>
        <taxon>Eukaryota</taxon>
        <taxon>Viridiplantae</taxon>
        <taxon>Streptophyta</taxon>
        <taxon>Embryophyta</taxon>
        <taxon>Tracheophyta</taxon>
        <taxon>Spermatophyta</taxon>
        <taxon>Magnoliopsida</taxon>
        <taxon>eudicotyledons</taxon>
        <taxon>Gunneridae</taxon>
        <taxon>Pentapetalae</taxon>
        <taxon>asterids</taxon>
        <taxon>lamiids</taxon>
        <taxon>Lamiales</taxon>
        <taxon>Pedaliaceae</taxon>
        <taxon>Sesamum</taxon>
    </lineage>
</organism>
<sequence>MEEFNQCSHAVRLNRLLMQGLQFSWHNCSMKERSLWERFDHMLGNELQFTQWPDCIYTCTHQRTSDHCPLVLTAEWVASIKGMSQFGLISEKDASFMQQTVSVAEVKNILLDISSDNAPGPDGFTREFFKSAWQVIGEEITEVVLSFFQTGALVQLITSLTPSKLTLADCKPLLDKGPFVLPKGIIREIEKRFRAFLWEGSGSAGCVKVSREQVCLSKEAGGLQAWHM</sequence>
<dbReference type="AlphaFoldDB" id="A0AAW2TQG2"/>
<dbReference type="PANTHER" id="PTHR33710">
    <property type="entry name" value="BNAC02G09200D PROTEIN"/>
    <property type="match status" value="1"/>
</dbReference>
<evidence type="ECO:0000313" key="1">
    <source>
        <dbReference type="EMBL" id="KAL0406857.1"/>
    </source>
</evidence>
<dbReference type="PANTHER" id="PTHR33710:SF71">
    <property type="entry name" value="ENDONUCLEASE_EXONUCLEASE_PHOSPHATASE DOMAIN-CONTAINING PROTEIN"/>
    <property type="match status" value="1"/>
</dbReference>
<proteinExistence type="predicted"/>
<reference evidence="1" key="2">
    <citation type="journal article" date="2024" name="Plant">
        <title>Genomic evolution and insights into agronomic trait innovations of Sesamum species.</title>
        <authorList>
            <person name="Miao H."/>
            <person name="Wang L."/>
            <person name="Qu L."/>
            <person name="Liu H."/>
            <person name="Sun Y."/>
            <person name="Le M."/>
            <person name="Wang Q."/>
            <person name="Wei S."/>
            <person name="Zheng Y."/>
            <person name="Lin W."/>
            <person name="Duan Y."/>
            <person name="Cao H."/>
            <person name="Xiong S."/>
            <person name="Wang X."/>
            <person name="Wei L."/>
            <person name="Li C."/>
            <person name="Ma Q."/>
            <person name="Ju M."/>
            <person name="Zhao R."/>
            <person name="Li G."/>
            <person name="Mu C."/>
            <person name="Tian Q."/>
            <person name="Mei H."/>
            <person name="Zhang T."/>
            <person name="Gao T."/>
            <person name="Zhang H."/>
        </authorList>
    </citation>
    <scope>NUCLEOTIDE SEQUENCE</scope>
    <source>
        <strain evidence="1">KEN1</strain>
    </source>
</reference>